<evidence type="ECO:0000256" key="2">
    <source>
        <dbReference type="ARBA" id="ARBA00001946"/>
    </source>
</evidence>
<dbReference type="InterPro" id="IPR000086">
    <property type="entry name" value="NUDIX_hydrolase_dom"/>
</dbReference>
<dbReference type="RefSeq" id="WP_054284971.1">
    <property type="nucleotide sequence ID" value="NZ_CYHA01000002.1"/>
</dbReference>
<comment type="similarity">
    <text evidence="3">Belongs to the Nudix hydrolase family. NudK subfamily.</text>
</comment>
<evidence type="ECO:0000256" key="3">
    <source>
        <dbReference type="ARBA" id="ARBA00007275"/>
    </source>
</evidence>
<dbReference type="GO" id="GO:0005829">
    <property type="term" value="C:cytosol"/>
    <property type="evidence" value="ECO:0007669"/>
    <property type="project" value="TreeGrafter"/>
</dbReference>
<dbReference type="Proteomes" id="UP000243535">
    <property type="component" value="Unassembled WGS sequence"/>
</dbReference>
<evidence type="ECO:0000256" key="1">
    <source>
        <dbReference type="ARBA" id="ARBA00000847"/>
    </source>
</evidence>
<feature type="domain" description="Nudix hydrolase" evidence="8">
    <location>
        <begin position="39"/>
        <end position="173"/>
    </location>
</feature>
<name>A0A0K6GUY3_9NEIS</name>
<evidence type="ECO:0000256" key="4">
    <source>
        <dbReference type="ARBA" id="ARBA00016377"/>
    </source>
</evidence>
<dbReference type="GO" id="GO:0019693">
    <property type="term" value="P:ribose phosphate metabolic process"/>
    <property type="evidence" value="ECO:0007669"/>
    <property type="project" value="TreeGrafter"/>
</dbReference>
<gene>
    <name evidence="9" type="ORF">Ga0061063_1197</name>
</gene>
<evidence type="ECO:0000259" key="8">
    <source>
        <dbReference type="PROSITE" id="PS51462"/>
    </source>
</evidence>
<evidence type="ECO:0000313" key="9">
    <source>
        <dbReference type="EMBL" id="CUA82332.1"/>
    </source>
</evidence>
<dbReference type="GO" id="GO:0016787">
    <property type="term" value="F:hydrolase activity"/>
    <property type="evidence" value="ECO:0007669"/>
    <property type="project" value="UniProtKB-KW"/>
</dbReference>
<proteinExistence type="inferred from homology"/>
<dbReference type="InterPro" id="IPR015797">
    <property type="entry name" value="NUDIX_hydrolase-like_dom_sf"/>
</dbReference>
<evidence type="ECO:0000256" key="5">
    <source>
        <dbReference type="ARBA" id="ARBA00022801"/>
    </source>
</evidence>
<evidence type="ECO:0000256" key="6">
    <source>
        <dbReference type="ARBA" id="ARBA00032162"/>
    </source>
</evidence>
<organism evidence="9 10">
    <name type="scientific">Gulbenkiania indica</name>
    <dbReference type="NCBI Taxonomy" id="375574"/>
    <lineage>
        <taxon>Bacteria</taxon>
        <taxon>Pseudomonadati</taxon>
        <taxon>Pseudomonadota</taxon>
        <taxon>Betaproteobacteria</taxon>
        <taxon>Neisseriales</taxon>
        <taxon>Chromobacteriaceae</taxon>
        <taxon>Gulbenkiania</taxon>
    </lineage>
</organism>
<keyword evidence="5" id="KW-0378">Hydrolase</keyword>
<dbReference type="AlphaFoldDB" id="A0A0K6GUY3"/>
<dbReference type="PANTHER" id="PTHR11839">
    <property type="entry name" value="UDP/ADP-SUGAR PYROPHOSPHATASE"/>
    <property type="match status" value="1"/>
</dbReference>
<dbReference type="PROSITE" id="PS00893">
    <property type="entry name" value="NUDIX_BOX"/>
    <property type="match status" value="1"/>
</dbReference>
<dbReference type="EMBL" id="CYHA01000002">
    <property type="protein sequence ID" value="CUA82332.1"/>
    <property type="molecule type" value="Genomic_DNA"/>
</dbReference>
<dbReference type="Gene3D" id="3.90.79.10">
    <property type="entry name" value="Nucleoside Triphosphate Pyrophosphohydrolase"/>
    <property type="match status" value="1"/>
</dbReference>
<dbReference type="PANTHER" id="PTHR11839:SF18">
    <property type="entry name" value="NUDIX HYDROLASE DOMAIN-CONTAINING PROTEIN"/>
    <property type="match status" value="1"/>
</dbReference>
<dbReference type="Pfam" id="PF00293">
    <property type="entry name" value="NUDIX"/>
    <property type="match status" value="1"/>
</dbReference>
<dbReference type="STRING" id="375574.GCA_001418035_00990"/>
<evidence type="ECO:0000256" key="7">
    <source>
        <dbReference type="ARBA" id="ARBA00032272"/>
    </source>
</evidence>
<dbReference type="GO" id="GO:0006753">
    <property type="term" value="P:nucleoside phosphate metabolic process"/>
    <property type="evidence" value="ECO:0007669"/>
    <property type="project" value="TreeGrafter"/>
</dbReference>
<dbReference type="PROSITE" id="PS51462">
    <property type="entry name" value="NUDIX"/>
    <property type="match status" value="1"/>
</dbReference>
<keyword evidence="10" id="KW-1185">Reference proteome</keyword>
<protein>
    <recommendedName>
        <fullName evidence="4">GDP-mannose pyrophosphatase</fullName>
    </recommendedName>
    <alternativeName>
        <fullName evidence="6">GDP-mannose hydrolase</fullName>
    </alternativeName>
    <alternativeName>
        <fullName evidence="7">GDPMK</fullName>
    </alternativeName>
</protein>
<sequence length="185" mass="20737">MELTEHTLQSETAYAGGFLQVKKDTVRLPDGKEANREYIRHPGAVAVLALDDAGHLVMVRQYRYPVGRTFVEIPAGKIDAGEAPHLTARRELREETGYQADEWLFLGTAYPCIGYSDECIHYYLARGLTLSESTPDEGEFVETLCLPLAEVRTRSLRGEVCDSKTLVGLYWLDAWQNGSLLGERI</sequence>
<dbReference type="SUPFAM" id="SSF55811">
    <property type="entry name" value="Nudix"/>
    <property type="match status" value="1"/>
</dbReference>
<dbReference type="InterPro" id="IPR020084">
    <property type="entry name" value="NUDIX_hydrolase_CS"/>
</dbReference>
<comment type="cofactor">
    <cofactor evidence="2">
        <name>Mg(2+)</name>
        <dbReference type="ChEBI" id="CHEBI:18420"/>
    </cofactor>
</comment>
<accession>A0A0K6GUY3</accession>
<reference evidence="10" key="1">
    <citation type="submission" date="2015-08" db="EMBL/GenBank/DDBJ databases">
        <authorList>
            <person name="Varghese N."/>
        </authorList>
    </citation>
    <scope>NUCLEOTIDE SEQUENCE [LARGE SCALE GENOMIC DNA]</scope>
    <source>
        <strain evidence="10">DSM 17901</strain>
    </source>
</reference>
<evidence type="ECO:0000313" key="10">
    <source>
        <dbReference type="Proteomes" id="UP000243535"/>
    </source>
</evidence>
<comment type="catalytic activity">
    <reaction evidence="1">
        <text>GDP-alpha-D-mannose + H2O = alpha-D-mannose 1-phosphate + GMP + 2 H(+)</text>
        <dbReference type="Rhea" id="RHEA:27978"/>
        <dbReference type="ChEBI" id="CHEBI:15377"/>
        <dbReference type="ChEBI" id="CHEBI:15378"/>
        <dbReference type="ChEBI" id="CHEBI:57527"/>
        <dbReference type="ChEBI" id="CHEBI:58115"/>
        <dbReference type="ChEBI" id="CHEBI:58409"/>
    </reaction>
</comment>
<dbReference type="OrthoDB" id="9806150at2"/>